<comment type="caution">
    <text evidence="2">The sequence shown here is derived from an EMBL/GenBank/DDBJ whole genome shotgun (WGS) entry which is preliminary data.</text>
</comment>
<proteinExistence type="predicted"/>
<dbReference type="EMBL" id="BSUJ01000001">
    <property type="protein sequence ID" value="GMA21222.1"/>
    <property type="molecule type" value="Genomic_DNA"/>
</dbReference>
<protein>
    <submittedName>
        <fullName evidence="2">Uncharacterized protein</fullName>
    </submittedName>
</protein>
<keyword evidence="1" id="KW-0732">Signal</keyword>
<accession>A0ABQ6HS93</accession>
<feature type="chain" id="PRO_5045159532" evidence="1">
    <location>
        <begin position="34"/>
        <end position="264"/>
    </location>
</feature>
<sequence>MSAAATRRPRSQGNQTKLTRALGASALAASVLAVPLATGGTASASQAAGAPALPATTTASATATSFTPGEWRVDQTQRRFFTAKLGQTVCDGMVNVTLYDPHGGQVDWLSQSISSCTSSVRFDENVYDYQAFGHYGIGKAKVEVLDFNGSGGPSSRDFTFAIKNNSTQNIRSSRSGSYVTVAGTTMRYIQPTEFHSYWTPGAGLPVQYQQLVGTTWKTIRTTTTNAQGNSSIRIYAPKKATYRVVFPATGYATLAGSMSGAQVR</sequence>
<feature type="signal peptide" evidence="1">
    <location>
        <begin position="1"/>
        <end position="33"/>
    </location>
</feature>
<reference evidence="3" key="1">
    <citation type="journal article" date="2019" name="Int. J. Syst. Evol. Microbiol.">
        <title>The Global Catalogue of Microorganisms (GCM) 10K type strain sequencing project: providing services to taxonomists for standard genome sequencing and annotation.</title>
        <authorList>
            <consortium name="The Broad Institute Genomics Platform"/>
            <consortium name="The Broad Institute Genome Sequencing Center for Infectious Disease"/>
            <person name="Wu L."/>
            <person name="Ma J."/>
        </authorList>
    </citation>
    <scope>NUCLEOTIDE SEQUENCE [LARGE SCALE GENOMIC DNA]</scope>
    <source>
        <strain evidence="3">NBRC 105830</strain>
    </source>
</reference>
<organism evidence="2 3">
    <name type="scientific">Arsenicicoccus piscis</name>
    <dbReference type="NCBI Taxonomy" id="673954"/>
    <lineage>
        <taxon>Bacteria</taxon>
        <taxon>Bacillati</taxon>
        <taxon>Actinomycetota</taxon>
        <taxon>Actinomycetes</taxon>
        <taxon>Micrococcales</taxon>
        <taxon>Intrasporangiaceae</taxon>
        <taxon>Arsenicicoccus</taxon>
    </lineage>
</organism>
<evidence type="ECO:0000313" key="2">
    <source>
        <dbReference type="EMBL" id="GMA21222.1"/>
    </source>
</evidence>
<gene>
    <name evidence="2" type="ORF">GCM10025862_32430</name>
</gene>
<name>A0ABQ6HS93_9MICO</name>
<evidence type="ECO:0000313" key="3">
    <source>
        <dbReference type="Proteomes" id="UP001157109"/>
    </source>
</evidence>
<keyword evidence="3" id="KW-1185">Reference proteome</keyword>
<evidence type="ECO:0000256" key="1">
    <source>
        <dbReference type="SAM" id="SignalP"/>
    </source>
</evidence>
<dbReference type="Proteomes" id="UP001157109">
    <property type="component" value="Unassembled WGS sequence"/>
</dbReference>